<protein>
    <recommendedName>
        <fullName evidence="2">UPF0301 protein ROA7450_00772</fullName>
    </recommendedName>
</protein>
<dbReference type="HAMAP" id="MF_00758">
    <property type="entry name" value="UPF0301"/>
    <property type="match status" value="1"/>
</dbReference>
<dbReference type="InterPro" id="IPR003774">
    <property type="entry name" value="AlgH-like"/>
</dbReference>
<dbReference type="OrthoDB" id="9807486at2"/>
<dbReference type="PANTHER" id="PTHR30327">
    <property type="entry name" value="UNCHARACTERIZED PROTEIN YQGE"/>
    <property type="match status" value="1"/>
</dbReference>
<dbReference type="RefSeq" id="WP_085804326.1">
    <property type="nucleotide sequence ID" value="NZ_FWFX01000002.1"/>
</dbReference>
<evidence type="ECO:0000256" key="1">
    <source>
        <dbReference type="ARBA" id="ARBA00009600"/>
    </source>
</evidence>
<dbReference type="GO" id="GO:0005829">
    <property type="term" value="C:cytosol"/>
    <property type="evidence" value="ECO:0007669"/>
    <property type="project" value="TreeGrafter"/>
</dbReference>
<dbReference type="PANTHER" id="PTHR30327:SF1">
    <property type="entry name" value="UPF0301 PROTEIN YQGE"/>
    <property type="match status" value="1"/>
</dbReference>
<name>A0A1X6YHI1_9RHOB</name>
<comment type="similarity">
    <text evidence="1 2">Belongs to the UPF0301 (AlgH) family.</text>
</comment>
<reference evidence="3 4" key="1">
    <citation type="submission" date="2017-03" db="EMBL/GenBank/DDBJ databases">
        <authorList>
            <person name="Afonso C.L."/>
            <person name="Miller P.J."/>
            <person name="Scott M.A."/>
            <person name="Spackman E."/>
            <person name="Goraichik I."/>
            <person name="Dimitrov K.M."/>
            <person name="Suarez D.L."/>
            <person name="Swayne D.E."/>
        </authorList>
    </citation>
    <scope>NUCLEOTIDE SEQUENCE [LARGE SCALE GENOMIC DNA]</scope>
    <source>
        <strain evidence="3 4">CECT 7450</strain>
    </source>
</reference>
<dbReference type="SUPFAM" id="SSF143456">
    <property type="entry name" value="VC0467-like"/>
    <property type="match status" value="1"/>
</dbReference>
<dbReference type="Pfam" id="PF02622">
    <property type="entry name" value="DUF179"/>
    <property type="match status" value="1"/>
</dbReference>
<evidence type="ECO:0000313" key="4">
    <source>
        <dbReference type="Proteomes" id="UP000193061"/>
    </source>
</evidence>
<gene>
    <name evidence="3" type="ORF">ROA7450_00772</name>
</gene>
<dbReference type="Proteomes" id="UP000193061">
    <property type="component" value="Unassembled WGS sequence"/>
</dbReference>
<sequence>MSSDIENTSESEIDLSGQVLIAMPGMADPRFAQSVVFMCAHSEDGAMGLVINKPTDELKLHDLLEQLEIKTGPETRETPVHFGGPVEHGRGFVLHEHGYHSAISTMDVNTQFAMTATLDILEDFADGRGPERAILALGYAGWGPGQLESEIAQNGWLTAEADQMLVFETADANKWEAALSKLGVSALALSADAGHA</sequence>
<evidence type="ECO:0000313" key="3">
    <source>
        <dbReference type="EMBL" id="SLN21561.1"/>
    </source>
</evidence>
<organism evidence="3 4">
    <name type="scientific">Roseovarius albus</name>
    <dbReference type="NCBI Taxonomy" id="1247867"/>
    <lineage>
        <taxon>Bacteria</taxon>
        <taxon>Pseudomonadati</taxon>
        <taxon>Pseudomonadota</taxon>
        <taxon>Alphaproteobacteria</taxon>
        <taxon>Rhodobacterales</taxon>
        <taxon>Roseobacteraceae</taxon>
        <taxon>Roseovarius</taxon>
    </lineage>
</organism>
<dbReference type="EMBL" id="FWFX01000002">
    <property type="protein sequence ID" value="SLN21561.1"/>
    <property type="molecule type" value="Genomic_DNA"/>
</dbReference>
<proteinExistence type="inferred from homology"/>
<keyword evidence="4" id="KW-1185">Reference proteome</keyword>
<dbReference type="AlphaFoldDB" id="A0A1X6YHI1"/>
<dbReference type="NCBIfam" id="NF001266">
    <property type="entry name" value="PRK00228.1-1"/>
    <property type="match status" value="1"/>
</dbReference>
<dbReference type="Gene3D" id="3.40.1740.10">
    <property type="entry name" value="VC0467-like"/>
    <property type="match status" value="1"/>
</dbReference>
<dbReference type="NCBIfam" id="NF001268">
    <property type="entry name" value="PRK00228.1-4"/>
    <property type="match status" value="1"/>
</dbReference>
<evidence type="ECO:0000256" key="2">
    <source>
        <dbReference type="HAMAP-Rule" id="MF_00758"/>
    </source>
</evidence>
<accession>A0A1X6YHI1</accession>